<dbReference type="SUPFAM" id="SSF55347">
    <property type="entry name" value="Glyceraldehyde-3-phosphate dehydrogenase-like, C-terminal domain"/>
    <property type="match status" value="2"/>
</dbReference>
<dbReference type="Pfam" id="PF02781">
    <property type="entry name" value="G6PD_C"/>
    <property type="match status" value="2"/>
</dbReference>
<name>A0A1D6J6B0_MAIZE</name>
<dbReference type="InterPro" id="IPR022675">
    <property type="entry name" value="G6P_DH_C"/>
</dbReference>
<organism evidence="4">
    <name type="scientific">Zea mays</name>
    <name type="common">Maize</name>
    <dbReference type="NCBI Taxonomy" id="4577"/>
    <lineage>
        <taxon>Eukaryota</taxon>
        <taxon>Viridiplantae</taxon>
        <taxon>Streptophyta</taxon>
        <taxon>Embryophyta</taxon>
        <taxon>Tracheophyta</taxon>
        <taxon>Spermatophyta</taxon>
        <taxon>Magnoliopsida</taxon>
        <taxon>Liliopsida</taxon>
        <taxon>Poales</taxon>
        <taxon>Poaceae</taxon>
        <taxon>PACMAD clade</taxon>
        <taxon>Panicoideae</taxon>
        <taxon>Andropogonodae</taxon>
        <taxon>Andropogoneae</taxon>
        <taxon>Tripsacinae</taxon>
        <taxon>Zea</taxon>
    </lineage>
</organism>
<dbReference type="GO" id="GO:0006006">
    <property type="term" value="P:glucose metabolic process"/>
    <property type="evidence" value="ECO:0007669"/>
    <property type="project" value="InterPro"/>
</dbReference>
<evidence type="ECO:0000256" key="2">
    <source>
        <dbReference type="ARBA" id="ARBA00023277"/>
    </source>
</evidence>
<proteinExistence type="predicted"/>
<keyword evidence="1" id="KW-0521">NADP</keyword>
<dbReference type="GO" id="GO:0004345">
    <property type="term" value="F:glucose-6-phosphate dehydrogenase activity"/>
    <property type="evidence" value="ECO:0007669"/>
    <property type="project" value="InterPro"/>
</dbReference>
<gene>
    <name evidence="4" type="ORF">ZEAMMB73_Zm00001d025288</name>
</gene>
<evidence type="ECO:0000313" key="4">
    <source>
        <dbReference type="EMBL" id="AQK43458.1"/>
    </source>
</evidence>
<dbReference type="InterPro" id="IPR001282">
    <property type="entry name" value="G6P_DH"/>
</dbReference>
<feature type="domain" description="Glucose-6-phosphate dehydrogenase C-terminal" evidence="3">
    <location>
        <begin position="2"/>
        <end position="32"/>
    </location>
</feature>
<sequence>MIPTYFAAAMYIDNARWDGVPFFISTGMGLMTNRYFGNYGIIRDIVHSLILQTIALFAMEPPVSLDGEDIRDEKVKVLRSNSESDMNRVGQSRCARYPNLHRNRKREGNVQFGKFGQRG</sequence>
<dbReference type="EMBL" id="CM000786">
    <property type="protein sequence ID" value="AQK43458.1"/>
    <property type="molecule type" value="Genomic_DNA"/>
</dbReference>
<dbReference type="PANTHER" id="PTHR23429:SF4">
    <property type="entry name" value="INACTIVE GLUCOSE-6-PHOSPHATE 1-DEHYDROGENASE 4, CHLOROPLASTIC"/>
    <property type="match status" value="1"/>
</dbReference>
<keyword evidence="2" id="KW-0119">Carbohydrate metabolism</keyword>
<protein>
    <submittedName>
        <fullName evidence="4">Glucose-6-phosphate 1-dehydrogenase 4 chloroplastic</fullName>
    </submittedName>
</protein>
<reference evidence="4" key="1">
    <citation type="submission" date="2015-12" db="EMBL/GenBank/DDBJ databases">
        <title>Update maize B73 reference genome by single molecule sequencing technologies.</title>
        <authorList>
            <consortium name="Maize Genome Sequencing Project"/>
            <person name="Ware D."/>
        </authorList>
    </citation>
    <scope>NUCLEOTIDE SEQUENCE</scope>
    <source>
        <tissue evidence="4">Seedling</tissue>
    </source>
</reference>
<evidence type="ECO:0000259" key="3">
    <source>
        <dbReference type="Pfam" id="PF02781"/>
    </source>
</evidence>
<feature type="domain" description="Glucose-6-phosphate dehydrogenase C-terminal" evidence="3">
    <location>
        <begin position="34"/>
        <end position="97"/>
    </location>
</feature>
<dbReference type="GO" id="GO:0050661">
    <property type="term" value="F:NADP binding"/>
    <property type="evidence" value="ECO:0007669"/>
    <property type="project" value="InterPro"/>
</dbReference>
<dbReference type="InParanoid" id="A0A1D6J6B0"/>
<dbReference type="PANTHER" id="PTHR23429">
    <property type="entry name" value="GLUCOSE-6-PHOSPHATE 1-DEHYDROGENASE G6PD"/>
    <property type="match status" value="1"/>
</dbReference>
<dbReference type="STRING" id="4577.A0A1D6J6B0"/>
<dbReference type="SMR" id="A0A1D6J6B0"/>
<dbReference type="Gene3D" id="3.30.360.10">
    <property type="entry name" value="Dihydrodipicolinate Reductase, domain 2"/>
    <property type="match status" value="2"/>
</dbReference>
<accession>A0A1D6J6B0</accession>
<evidence type="ECO:0000256" key="1">
    <source>
        <dbReference type="ARBA" id="ARBA00022857"/>
    </source>
</evidence>
<dbReference type="AlphaFoldDB" id="A0A1D6J6B0"/>